<dbReference type="SFLD" id="SFLDS00003">
    <property type="entry name" value="Haloacid_Dehalogenase"/>
    <property type="match status" value="1"/>
</dbReference>
<reference evidence="6 7" key="1">
    <citation type="journal article" date="2011" name="Science">
        <title>The ecoresponsive genome of Daphnia pulex.</title>
        <authorList>
            <person name="Colbourne J.K."/>
            <person name="Pfrender M.E."/>
            <person name="Gilbert D."/>
            <person name="Thomas W.K."/>
            <person name="Tucker A."/>
            <person name="Oakley T.H."/>
            <person name="Tokishita S."/>
            <person name="Aerts A."/>
            <person name="Arnold G.J."/>
            <person name="Basu M.K."/>
            <person name="Bauer D.J."/>
            <person name="Caceres C.E."/>
            <person name="Carmel L."/>
            <person name="Casola C."/>
            <person name="Choi J.H."/>
            <person name="Detter J.C."/>
            <person name="Dong Q."/>
            <person name="Dusheyko S."/>
            <person name="Eads B.D."/>
            <person name="Frohlich T."/>
            <person name="Geiler-Samerotte K.A."/>
            <person name="Gerlach D."/>
            <person name="Hatcher P."/>
            <person name="Jogdeo S."/>
            <person name="Krijgsveld J."/>
            <person name="Kriventseva E.V."/>
            <person name="Kultz D."/>
            <person name="Laforsch C."/>
            <person name="Lindquist E."/>
            <person name="Lopez J."/>
            <person name="Manak J.R."/>
            <person name="Muller J."/>
            <person name="Pangilinan J."/>
            <person name="Patwardhan R.P."/>
            <person name="Pitluck S."/>
            <person name="Pritham E.J."/>
            <person name="Rechtsteiner A."/>
            <person name="Rho M."/>
            <person name="Rogozin I.B."/>
            <person name="Sakarya O."/>
            <person name="Salamov A."/>
            <person name="Schaack S."/>
            <person name="Shapiro H."/>
            <person name="Shiga Y."/>
            <person name="Skalitzky C."/>
            <person name="Smith Z."/>
            <person name="Souvorov A."/>
            <person name="Sung W."/>
            <person name="Tang Z."/>
            <person name="Tsuchiya D."/>
            <person name="Tu H."/>
            <person name="Vos H."/>
            <person name="Wang M."/>
            <person name="Wolf Y.I."/>
            <person name="Yamagata H."/>
            <person name="Yamada T."/>
            <person name="Ye Y."/>
            <person name="Shaw J.R."/>
            <person name="Andrews J."/>
            <person name="Crease T.J."/>
            <person name="Tang H."/>
            <person name="Lucas S.M."/>
            <person name="Robertson H.M."/>
            <person name="Bork P."/>
            <person name="Koonin E.V."/>
            <person name="Zdobnov E.M."/>
            <person name="Grigoriev I.V."/>
            <person name="Lynch M."/>
            <person name="Boore J.L."/>
        </authorList>
    </citation>
    <scope>NUCLEOTIDE SEQUENCE [LARGE SCALE GENOMIC DNA]</scope>
</reference>
<evidence type="ECO:0000256" key="2">
    <source>
        <dbReference type="ARBA" id="ARBA00007958"/>
    </source>
</evidence>
<name>E9FVY8_DAPPU</name>
<dbReference type="AlphaFoldDB" id="E9FVY8"/>
<dbReference type="OrthoDB" id="426235at2759"/>
<dbReference type="STRING" id="6669.E9FVY8"/>
<dbReference type="OMA" id="RKPIESW"/>
<evidence type="ECO:0000256" key="5">
    <source>
        <dbReference type="ARBA" id="ARBA00039666"/>
    </source>
</evidence>
<dbReference type="PhylomeDB" id="E9FVY8"/>
<gene>
    <name evidence="6" type="ORF">DAPPUDRAFT_191167</name>
</gene>
<dbReference type="GO" id="GO:0046872">
    <property type="term" value="F:metal ion binding"/>
    <property type="evidence" value="ECO:0007669"/>
    <property type="project" value="UniProtKB-KW"/>
</dbReference>
<dbReference type="GO" id="GO:0005737">
    <property type="term" value="C:cytoplasm"/>
    <property type="evidence" value="ECO:0000318"/>
    <property type="project" value="GO_Central"/>
</dbReference>
<proteinExistence type="inferred from homology"/>
<dbReference type="HOGENOM" id="CLU_043473_4_0_1"/>
<keyword evidence="7" id="KW-1185">Reference proteome</keyword>
<protein>
    <recommendedName>
        <fullName evidence="5">Haloacid dehalogenase-like hydrolase domain-containing protein 2</fullName>
    </recommendedName>
</protein>
<evidence type="ECO:0000256" key="1">
    <source>
        <dbReference type="ARBA" id="ARBA00001946"/>
    </source>
</evidence>
<keyword evidence="4" id="KW-0460">Magnesium</keyword>
<dbReference type="NCBIfam" id="TIGR01460">
    <property type="entry name" value="HAD-SF-IIA"/>
    <property type="match status" value="1"/>
</dbReference>
<accession>E9FVY8</accession>
<dbReference type="Proteomes" id="UP000000305">
    <property type="component" value="Unassembled WGS sequence"/>
</dbReference>
<evidence type="ECO:0000313" key="6">
    <source>
        <dbReference type="EMBL" id="EFX89017.1"/>
    </source>
</evidence>
<dbReference type="NCBIfam" id="TIGR01458">
    <property type="entry name" value="HAD-SF-IIA-hyp3"/>
    <property type="match status" value="1"/>
</dbReference>
<dbReference type="FunCoup" id="E9FVY8">
    <property type="interactions" value="514"/>
</dbReference>
<dbReference type="InParanoid" id="E9FVY8"/>
<dbReference type="Pfam" id="PF13242">
    <property type="entry name" value="Hydrolase_like"/>
    <property type="match status" value="1"/>
</dbReference>
<dbReference type="Pfam" id="PF13344">
    <property type="entry name" value="Hydrolase_6"/>
    <property type="match status" value="1"/>
</dbReference>
<dbReference type="InterPro" id="IPR006357">
    <property type="entry name" value="HAD-SF_hydro_IIA"/>
</dbReference>
<evidence type="ECO:0000256" key="4">
    <source>
        <dbReference type="ARBA" id="ARBA00022842"/>
    </source>
</evidence>
<dbReference type="EMBL" id="GL732525">
    <property type="protein sequence ID" value="EFX89017.1"/>
    <property type="molecule type" value="Genomic_DNA"/>
</dbReference>
<dbReference type="PANTHER" id="PTHR19288:SF46">
    <property type="entry name" value="HALOACID DEHALOGENASE-LIKE HYDROLASE DOMAIN-CONTAINING PROTEIN 2"/>
    <property type="match status" value="1"/>
</dbReference>
<dbReference type="GO" id="GO:0016791">
    <property type="term" value="F:phosphatase activity"/>
    <property type="evidence" value="ECO:0000318"/>
    <property type="project" value="GO_Central"/>
</dbReference>
<dbReference type="PANTHER" id="PTHR19288">
    <property type="entry name" value="4-NITROPHENYLPHOSPHATASE-RELATED"/>
    <property type="match status" value="1"/>
</dbReference>
<keyword evidence="3" id="KW-0479">Metal-binding</keyword>
<sequence length="260" mass="28620">MAKRLNCEAIKAVLVDLSGTLHIENEVTYGAVEALERLKGTDINVRFLTNTTKESKSYLYERLTKCGFTVEKNDIFTSLTVSRQYIENHHLNPLLLLEEAALEDFEGLQRSGEMNAVVVGLAPSKFDYETMNNAFRILMNGAELIAIHKGRYYSRGDGLALGPGPFVSALEFATGKTASVMGKPEKKFFLSALEGLKCEPHETIMIGDDVRDDVEGALLAGFKAILVRTGKYRPGDENRSSVLPTAVCDNFAAAVDYILN</sequence>
<dbReference type="CDD" id="cd07509">
    <property type="entry name" value="HAD_PPase"/>
    <property type="match status" value="1"/>
</dbReference>
<dbReference type="SUPFAM" id="SSF56784">
    <property type="entry name" value="HAD-like"/>
    <property type="match status" value="1"/>
</dbReference>
<dbReference type="FunFam" id="3.40.50.1000:FF:000060">
    <property type="entry name" value="Haloacid dehalogenase-like hydrolase domain-containing protein 2"/>
    <property type="match status" value="1"/>
</dbReference>
<dbReference type="SFLD" id="SFLDG01129">
    <property type="entry name" value="C1.5:_HAD__Beta-PGM__Phosphata"/>
    <property type="match status" value="1"/>
</dbReference>
<dbReference type="InterPro" id="IPR023214">
    <property type="entry name" value="HAD_sf"/>
</dbReference>
<evidence type="ECO:0000313" key="7">
    <source>
        <dbReference type="Proteomes" id="UP000000305"/>
    </source>
</evidence>
<dbReference type="InterPro" id="IPR006355">
    <property type="entry name" value="LHPP/HDHD2"/>
</dbReference>
<organism evidence="6 7">
    <name type="scientific">Daphnia pulex</name>
    <name type="common">Water flea</name>
    <dbReference type="NCBI Taxonomy" id="6669"/>
    <lineage>
        <taxon>Eukaryota</taxon>
        <taxon>Metazoa</taxon>
        <taxon>Ecdysozoa</taxon>
        <taxon>Arthropoda</taxon>
        <taxon>Crustacea</taxon>
        <taxon>Branchiopoda</taxon>
        <taxon>Diplostraca</taxon>
        <taxon>Cladocera</taxon>
        <taxon>Anomopoda</taxon>
        <taxon>Daphniidae</taxon>
        <taxon>Daphnia</taxon>
    </lineage>
</organism>
<evidence type="ECO:0000256" key="3">
    <source>
        <dbReference type="ARBA" id="ARBA00022723"/>
    </source>
</evidence>
<comment type="similarity">
    <text evidence="2">Belongs to the HAD-like hydrolase superfamily.</text>
</comment>
<dbReference type="Gene3D" id="3.40.50.1000">
    <property type="entry name" value="HAD superfamily/HAD-like"/>
    <property type="match status" value="2"/>
</dbReference>
<comment type="cofactor">
    <cofactor evidence="1">
        <name>Mg(2+)</name>
        <dbReference type="ChEBI" id="CHEBI:18420"/>
    </cofactor>
</comment>
<dbReference type="KEGG" id="dpx:DAPPUDRAFT_191167"/>
<dbReference type="InterPro" id="IPR036412">
    <property type="entry name" value="HAD-like_sf"/>
</dbReference>
<dbReference type="eggNOG" id="KOG3040">
    <property type="taxonomic scope" value="Eukaryota"/>
</dbReference>